<organism evidence="2">
    <name type="scientific">Anguilla anguilla</name>
    <name type="common">European freshwater eel</name>
    <name type="synonym">Muraena anguilla</name>
    <dbReference type="NCBI Taxonomy" id="7936"/>
    <lineage>
        <taxon>Eukaryota</taxon>
        <taxon>Metazoa</taxon>
        <taxon>Chordata</taxon>
        <taxon>Craniata</taxon>
        <taxon>Vertebrata</taxon>
        <taxon>Euteleostomi</taxon>
        <taxon>Actinopterygii</taxon>
        <taxon>Neopterygii</taxon>
        <taxon>Teleostei</taxon>
        <taxon>Anguilliformes</taxon>
        <taxon>Anguillidae</taxon>
        <taxon>Anguilla</taxon>
    </lineage>
</organism>
<reference evidence="2" key="2">
    <citation type="journal article" date="2015" name="Fish Shellfish Immunol.">
        <title>Early steps in the European eel (Anguilla anguilla)-Vibrio vulnificus interaction in the gills: Role of the RtxA13 toxin.</title>
        <authorList>
            <person name="Callol A."/>
            <person name="Pajuelo D."/>
            <person name="Ebbesson L."/>
            <person name="Teles M."/>
            <person name="MacKenzie S."/>
            <person name="Amaro C."/>
        </authorList>
    </citation>
    <scope>NUCLEOTIDE SEQUENCE</scope>
</reference>
<name>A0A0E9S5N0_ANGAN</name>
<dbReference type="EMBL" id="GBXM01072749">
    <property type="protein sequence ID" value="JAH35828.1"/>
    <property type="molecule type" value="Transcribed_RNA"/>
</dbReference>
<accession>A0A0E9S5N0</accession>
<evidence type="ECO:0000313" key="2">
    <source>
        <dbReference type="EMBL" id="JAH35828.1"/>
    </source>
</evidence>
<evidence type="ECO:0000256" key="1">
    <source>
        <dbReference type="SAM" id="MobiDB-lite"/>
    </source>
</evidence>
<proteinExistence type="predicted"/>
<sequence>MTSIKLSRNKKGPKPTATLDL</sequence>
<dbReference type="AlphaFoldDB" id="A0A0E9S5N0"/>
<protein>
    <submittedName>
        <fullName evidence="2">Uncharacterized protein</fullName>
    </submittedName>
</protein>
<feature type="region of interest" description="Disordered" evidence="1">
    <location>
        <begin position="1"/>
        <end position="21"/>
    </location>
</feature>
<reference evidence="2" key="1">
    <citation type="submission" date="2014-11" db="EMBL/GenBank/DDBJ databases">
        <authorList>
            <person name="Amaro Gonzalez C."/>
        </authorList>
    </citation>
    <scope>NUCLEOTIDE SEQUENCE</scope>
</reference>